<keyword evidence="4" id="KW-1185">Reference proteome</keyword>
<feature type="region of interest" description="Disordered" evidence="1">
    <location>
        <begin position="87"/>
        <end position="114"/>
    </location>
</feature>
<dbReference type="RefSeq" id="WP_137252150.1">
    <property type="nucleotide sequence ID" value="NZ_JBHSPQ010000004.1"/>
</dbReference>
<evidence type="ECO:0000256" key="2">
    <source>
        <dbReference type="SAM" id="SignalP"/>
    </source>
</evidence>
<organism evidence="3 4">
    <name type="scientific">Kribbella jiaozuonensis</name>
    <dbReference type="NCBI Taxonomy" id="2575441"/>
    <lineage>
        <taxon>Bacteria</taxon>
        <taxon>Bacillati</taxon>
        <taxon>Actinomycetota</taxon>
        <taxon>Actinomycetes</taxon>
        <taxon>Propionibacteriales</taxon>
        <taxon>Kribbellaceae</taxon>
        <taxon>Kribbella</taxon>
    </lineage>
</organism>
<reference evidence="3 4" key="1">
    <citation type="submission" date="2019-04" db="EMBL/GenBank/DDBJ databases">
        <title>Kribbella sp. NEAU-THZ 27 nov., a novel actinomycete isolated from soil.</title>
        <authorList>
            <person name="Duan L."/>
        </authorList>
    </citation>
    <scope>NUCLEOTIDE SEQUENCE [LARGE SCALE GENOMIC DNA]</scope>
    <source>
        <strain evidence="4">NEAU-THZ27</strain>
    </source>
</reference>
<dbReference type="EMBL" id="SZPZ01000001">
    <property type="protein sequence ID" value="TKK81437.1"/>
    <property type="molecule type" value="Genomic_DNA"/>
</dbReference>
<accession>A0A4U3M2J5</accession>
<sequence length="114" mass="12708">MHHLKRRSAVVACLLLALSACTNSNAASPPTRTPLTPAPSSTSASPEPTIFVQPSYRYTVFDFEALPPVRYGRSTLEWSTTIWQQNQTWTPRPDPLAGRSVEPEVCRTVTRRPE</sequence>
<evidence type="ECO:0000313" key="4">
    <source>
        <dbReference type="Proteomes" id="UP000305836"/>
    </source>
</evidence>
<evidence type="ECO:0000256" key="1">
    <source>
        <dbReference type="SAM" id="MobiDB-lite"/>
    </source>
</evidence>
<feature type="region of interest" description="Disordered" evidence="1">
    <location>
        <begin position="23"/>
        <end position="47"/>
    </location>
</feature>
<gene>
    <name evidence="3" type="ORF">FDA38_00825</name>
</gene>
<comment type="caution">
    <text evidence="3">The sequence shown here is derived from an EMBL/GenBank/DDBJ whole genome shotgun (WGS) entry which is preliminary data.</text>
</comment>
<feature type="signal peptide" evidence="2">
    <location>
        <begin position="1"/>
        <end position="26"/>
    </location>
</feature>
<feature type="chain" id="PRO_5020516046" evidence="2">
    <location>
        <begin position="27"/>
        <end position="114"/>
    </location>
</feature>
<evidence type="ECO:0000313" key="3">
    <source>
        <dbReference type="EMBL" id="TKK81437.1"/>
    </source>
</evidence>
<dbReference type="PROSITE" id="PS51257">
    <property type="entry name" value="PROKAR_LIPOPROTEIN"/>
    <property type="match status" value="1"/>
</dbReference>
<keyword evidence="2" id="KW-0732">Signal</keyword>
<dbReference type="Proteomes" id="UP000305836">
    <property type="component" value="Unassembled WGS sequence"/>
</dbReference>
<feature type="compositionally biased region" description="Basic and acidic residues" evidence="1">
    <location>
        <begin position="101"/>
        <end position="114"/>
    </location>
</feature>
<protein>
    <submittedName>
        <fullName evidence="3">Uncharacterized protein</fullName>
    </submittedName>
</protein>
<name>A0A4U3M2J5_9ACTN</name>
<dbReference type="AlphaFoldDB" id="A0A4U3M2J5"/>
<proteinExistence type="predicted"/>